<keyword evidence="1" id="KW-1133">Transmembrane helix</keyword>
<name>A0A919MY47_9ACTN</name>
<accession>A0A919MY47</accession>
<organism evidence="2 3">
    <name type="scientific">Paractinoplanes rishiriensis</name>
    <dbReference type="NCBI Taxonomy" id="1050105"/>
    <lineage>
        <taxon>Bacteria</taxon>
        <taxon>Bacillati</taxon>
        <taxon>Actinomycetota</taxon>
        <taxon>Actinomycetes</taxon>
        <taxon>Micromonosporales</taxon>
        <taxon>Micromonosporaceae</taxon>
        <taxon>Paractinoplanes</taxon>
    </lineage>
</organism>
<feature type="transmembrane region" description="Helical" evidence="1">
    <location>
        <begin position="33"/>
        <end position="54"/>
    </location>
</feature>
<keyword evidence="3" id="KW-1185">Reference proteome</keyword>
<reference evidence="2" key="1">
    <citation type="submission" date="2021-01" db="EMBL/GenBank/DDBJ databases">
        <title>Whole genome shotgun sequence of Actinoplanes rishiriensis NBRC 108556.</title>
        <authorList>
            <person name="Komaki H."/>
            <person name="Tamura T."/>
        </authorList>
    </citation>
    <scope>NUCLEOTIDE SEQUENCE</scope>
    <source>
        <strain evidence="2">NBRC 108556</strain>
    </source>
</reference>
<dbReference type="Proteomes" id="UP000636960">
    <property type="component" value="Unassembled WGS sequence"/>
</dbReference>
<proteinExistence type="predicted"/>
<evidence type="ECO:0000313" key="2">
    <source>
        <dbReference type="EMBL" id="GIE99728.1"/>
    </source>
</evidence>
<feature type="transmembrane region" description="Helical" evidence="1">
    <location>
        <begin position="66"/>
        <end position="87"/>
    </location>
</feature>
<gene>
    <name evidence="2" type="ORF">Ari01nite_71930</name>
</gene>
<protein>
    <submittedName>
        <fullName evidence="2">Uncharacterized protein</fullName>
    </submittedName>
</protein>
<comment type="caution">
    <text evidence="2">The sequence shown here is derived from an EMBL/GenBank/DDBJ whole genome shotgun (WGS) entry which is preliminary data.</text>
</comment>
<evidence type="ECO:0000256" key="1">
    <source>
        <dbReference type="SAM" id="Phobius"/>
    </source>
</evidence>
<sequence>MHLAAKRALSVAVVVTAVVLGVLAFLADTVDGMAGHLMVAVFSSGLAWGLAALLTGRAATGRRSAVTGATVLLVSATLVYYLLILVVSRRWSGGTLQDGTSGDMYGLRSLAIMTTAWLVVSMVAGPVLGLLGQLSKTRPAPGAALAAGVACGLLSSEGWQGITTAPPWRLLAAAVSSDAGYVRGFAAAALAEFLVPFAVLAWLATAHRLWRAWPIMIIAMILTAASGALFWHLLRTAANHAG</sequence>
<feature type="transmembrane region" description="Helical" evidence="1">
    <location>
        <begin position="215"/>
        <end position="234"/>
    </location>
</feature>
<feature type="transmembrane region" description="Helical" evidence="1">
    <location>
        <begin position="7"/>
        <end position="27"/>
    </location>
</feature>
<evidence type="ECO:0000313" key="3">
    <source>
        <dbReference type="Proteomes" id="UP000636960"/>
    </source>
</evidence>
<keyword evidence="1" id="KW-0812">Transmembrane</keyword>
<keyword evidence="1" id="KW-0472">Membrane</keyword>
<feature type="transmembrane region" description="Helical" evidence="1">
    <location>
        <begin position="107"/>
        <end position="131"/>
    </location>
</feature>
<feature type="transmembrane region" description="Helical" evidence="1">
    <location>
        <begin position="182"/>
        <end position="203"/>
    </location>
</feature>
<dbReference type="AlphaFoldDB" id="A0A919MY47"/>
<dbReference type="EMBL" id="BOMV01000076">
    <property type="protein sequence ID" value="GIE99728.1"/>
    <property type="molecule type" value="Genomic_DNA"/>
</dbReference>